<dbReference type="GO" id="GO:0016787">
    <property type="term" value="F:hydrolase activity"/>
    <property type="evidence" value="ECO:0007669"/>
    <property type="project" value="UniProtKB-KW"/>
</dbReference>
<feature type="domain" description="Restriction endonuclease type II NgoFVII N-terminal" evidence="1">
    <location>
        <begin position="18"/>
        <end position="174"/>
    </location>
</feature>
<organism evidence="3 4">
    <name type="scientific">Candidatus Blautia faecavium</name>
    <dbReference type="NCBI Taxonomy" id="2838487"/>
    <lineage>
        <taxon>Bacteria</taxon>
        <taxon>Bacillati</taxon>
        <taxon>Bacillota</taxon>
        <taxon>Clostridia</taxon>
        <taxon>Lachnospirales</taxon>
        <taxon>Lachnospiraceae</taxon>
        <taxon>Blautia</taxon>
    </lineage>
</organism>
<dbReference type="GO" id="GO:0004519">
    <property type="term" value="F:endonuclease activity"/>
    <property type="evidence" value="ECO:0007669"/>
    <property type="project" value="UniProtKB-KW"/>
</dbReference>
<evidence type="ECO:0000313" key="3">
    <source>
        <dbReference type="EMBL" id="HJB27594.1"/>
    </source>
</evidence>
<dbReference type="Pfam" id="PF09565">
    <property type="entry name" value="RE_NgoFVII"/>
    <property type="match status" value="1"/>
</dbReference>
<proteinExistence type="predicted"/>
<reference evidence="3" key="2">
    <citation type="submission" date="2021-04" db="EMBL/GenBank/DDBJ databases">
        <authorList>
            <person name="Gilroy R."/>
        </authorList>
    </citation>
    <scope>NUCLEOTIDE SEQUENCE</scope>
    <source>
        <strain evidence="3">ChiSjej1B19-5720</strain>
    </source>
</reference>
<dbReference type="CDD" id="cd09177">
    <property type="entry name" value="PLDc_RE_NgoFVII"/>
    <property type="match status" value="1"/>
</dbReference>
<evidence type="ECO:0000313" key="4">
    <source>
        <dbReference type="Proteomes" id="UP000823842"/>
    </source>
</evidence>
<dbReference type="InterPro" id="IPR048923">
    <property type="entry name" value="RE_NgoFVII_C"/>
</dbReference>
<evidence type="ECO:0000259" key="1">
    <source>
        <dbReference type="Pfam" id="PF09565"/>
    </source>
</evidence>
<dbReference type="EMBL" id="DWYZ01000053">
    <property type="protein sequence ID" value="HJB27594.1"/>
    <property type="molecule type" value="Genomic_DNA"/>
</dbReference>
<dbReference type="Proteomes" id="UP000823842">
    <property type="component" value="Unassembled WGS sequence"/>
</dbReference>
<name>A0A9D2LR71_9FIRM</name>
<accession>A0A9D2LR71</accession>
<keyword evidence="3" id="KW-0378">Hydrolase</keyword>
<gene>
    <name evidence="3" type="ORF">IAA06_02235</name>
</gene>
<dbReference type="Gene3D" id="3.30.870.10">
    <property type="entry name" value="Endonuclease Chain A"/>
    <property type="match status" value="1"/>
</dbReference>
<dbReference type="AlphaFoldDB" id="A0A9D2LR71"/>
<sequence>MKLLYSNILPLGIEDAQQTIIDCFTEQMSQADRVEIAVGYISTASVNELANMVEKYGIKSICLTIGMYYIEGMPEGSYHTALKLNQKWRDVGIGEIRLVKPFKYHGKLYCFYKNEKPFAAIIGSANLGVIKLEAANRRQYEISALTTDTTEVSAIAEHIEKLKQPLCSANIADISGMPLIREINTALNGIELVTSVPQSNVAFYEQCEASVSFFLQLKVPKADERFLDDGKHFTKSNINVCYAAPRSKRKARDWYETQLTVGSEIYHMDGYPEKNKPFFVVTDDGYWFKAHTTSDNNKQFSAVGDELIMGRWLKGRLAAAGIVKPVNNTAEDRNREGMITQEMLDEYGCDRLLFKKTGQTALDSNGEALDVWFLAFIGNADEAK</sequence>
<dbReference type="Pfam" id="PF20731">
    <property type="entry name" value="RE_NgoFVII_C"/>
    <property type="match status" value="1"/>
</dbReference>
<evidence type="ECO:0000259" key="2">
    <source>
        <dbReference type="Pfam" id="PF20731"/>
    </source>
</evidence>
<reference evidence="3" key="1">
    <citation type="journal article" date="2021" name="PeerJ">
        <title>Extensive microbial diversity within the chicken gut microbiome revealed by metagenomics and culture.</title>
        <authorList>
            <person name="Gilroy R."/>
            <person name="Ravi A."/>
            <person name="Getino M."/>
            <person name="Pursley I."/>
            <person name="Horton D.L."/>
            <person name="Alikhan N.F."/>
            <person name="Baker D."/>
            <person name="Gharbi K."/>
            <person name="Hall N."/>
            <person name="Watson M."/>
            <person name="Adriaenssens E.M."/>
            <person name="Foster-Nyarko E."/>
            <person name="Jarju S."/>
            <person name="Secka A."/>
            <person name="Antonio M."/>
            <person name="Oren A."/>
            <person name="Chaudhuri R.R."/>
            <person name="La Ragione R."/>
            <person name="Hildebrand F."/>
            <person name="Pallen M.J."/>
        </authorList>
    </citation>
    <scope>NUCLEOTIDE SEQUENCE</scope>
    <source>
        <strain evidence="3">ChiSjej1B19-5720</strain>
    </source>
</reference>
<keyword evidence="3" id="KW-0255">Endonuclease</keyword>
<dbReference type="SUPFAM" id="SSF56024">
    <property type="entry name" value="Phospholipase D/nuclease"/>
    <property type="match status" value="1"/>
</dbReference>
<dbReference type="InterPro" id="IPR019065">
    <property type="entry name" value="RE_NgoFVII_N"/>
</dbReference>
<keyword evidence="3" id="KW-0540">Nuclease</keyword>
<comment type="caution">
    <text evidence="3">The sequence shown here is derived from an EMBL/GenBank/DDBJ whole genome shotgun (WGS) entry which is preliminary data.</text>
</comment>
<dbReference type="EC" id="3.1.21.-" evidence="3"/>
<feature type="domain" description="Restriction endonuclease type II NgoFVII C-terminal B3-like DNA-binding" evidence="2">
    <location>
        <begin position="209"/>
        <end position="344"/>
    </location>
</feature>
<protein>
    <submittedName>
        <fullName evidence="3">NgoFVII family restriction endonuclease</fullName>
        <ecNumber evidence="3">3.1.21.-</ecNumber>
    </submittedName>
</protein>